<dbReference type="Gene3D" id="3.60.10.10">
    <property type="entry name" value="Endonuclease/exonuclease/phosphatase"/>
    <property type="match status" value="1"/>
</dbReference>
<dbReference type="PANTHER" id="PTHR33776">
    <property type="entry name" value="ENDO/EXONUCLEASE/PHOSPHATASE DOMAIN-CONTAINING PROTEIN"/>
    <property type="match status" value="1"/>
</dbReference>
<evidence type="ECO:0000313" key="3">
    <source>
        <dbReference type="Proteomes" id="UP001152888"/>
    </source>
</evidence>
<comment type="caution">
    <text evidence="2">The sequence shown here is derived from an EMBL/GenBank/DDBJ whole genome shotgun (WGS) entry which is preliminary data.</text>
</comment>
<dbReference type="GO" id="GO:0003824">
    <property type="term" value="F:catalytic activity"/>
    <property type="evidence" value="ECO:0007669"/>
    <property type="project" value="InterPro"/>
</dbReference>
<sequence>MYQLIALDLKAARKEKTTKQKESLAKIALLHQNVQSLGNSINEINQMLMDHDDCKFICITEHWKSQDQIINYGIRNFKLASCFCRKEGKHGGSAVFVSLAVQCLERSDIRSLSVVGSFECAAVKCSLNGMNFIILSIYRTPSGNMHVFLEKMEQILSKISDDSASVFIAGDFNIDFSQDSPNKQLSCSLLNSYNIQQTIFQFTRITSASESCIDNIFTNISPFVSNVINSSISDHTAQKITVMVDMNKPANAVKKRILNNERFLCRLKSVDWQNVFHIPQNDVNEQWNYFSNIFQSIFEQVFPMKTFKVTNRFTDSHHPEKIKNNIKECKDRLDVLYVISNSDNSYKPCYNKEKSTINY</sequence>
<dbReference type="EMBL" id="CAKOFQ010006681">
    <property type="protein sequence ID" value="CAH1959374.1"/>
    <property type="molecule type" value="Genomic_DNA"/>
</dbReference>
<dbReference type="OrthoDB" id="6773291at2759"/>
<name>A0A9P0JT00_ACAOB</name>
<gene>
    <name evidence="2" type="ORF">ACAOBT_LOCUS3149</name>
</gene>
<keyword evidence="3" id="KW-1185">Reference proteome</keyword>
<accession>A0A9P0JT00</accession>
<evidence type="ECO:0000259" key="1">
    <source>
        <dbReference type="Pfam" id="PF03372"/>
    </source>
</evidence>
<dbReference type="SUPFAM" id="SSF56219">
    <property type="entry name" value="DNase I-like"/>
    <property type="match status" value="1"/>
</dbReference>
<dbReference type="InterPro" id="IPR036691">
    <property type="entry name" value="Endo/exonu/phosph_ase_sf"/>
</dbReference>
<dbReference type="InterPro" id="IPR005135">
    <property type="entry name" value="Endo/exonuclease/phosphatase"/>
</dbReference>
<protein>
    <recommendedName>
        <fullName evidence="1">Endonuclease/exonuclease/phosphatase domain-containing protein</fullName>
    </recommendedName>
</protein>
<feature type="domain" description="Endonuclease/exonuclease/phosphatase" evidence="1">
    <location>
        <begin position="33"/>
        <end position="235"/>
    </location>
</feature>
<dbReference type="Pfam" id="PF03372">
    <property type="entry name" value="Exo_endo_phos"/>
    <property type="match status" value="1"/>
</dbReference>
<dbReference type="Proteomes" id="UP001152888">
    <property type="component" value="Unassembled WGS sequence"/>
</dbReference>
<evidence type="ECO:0000313" key="2">
    <source>
        <dbReference type="EMBL" id="CAH1959374.1"/>
    </source>
</evidence>
<reference evidence="2" key="1">
    <citation type="submission" date="2022-03" db="EMBL/GenBank/DDBJ databases">
        <authorList>
            <person name="Sayadi A."/>
        </authorList>
    </citation>
    <scope>NUCLEOTIDE SEQUENCE</scope>
</reference>
<dbReference type="AlphaFoldDB" id="A0A9P0JT00"/>
<organism evidence="2 3">
    <name type="scientific">Acanthoscelides obtectus</name>
    <name type="common">Bean weevil</name>
    <name type="synonym">Bruchus obtectus</name>
    <dbReference type="NCBI Taxonomy" id="200917"/>
    <lineage>
        <taxon>Eukaryota</taxon>
        <taxon>Metazoa</taxon>
        <taxon>Ecdysozoa</taxon>
        <taxon>Arthropoda</taxon>
        <taxon>Hexapoda</taxon>
        <taxon>Insecta</taxon>
        <taxon>Pterygota</taxon>
        <taxon>Neoptera</taxon>
        <taxon>Endopterygota</taxon>
        <taxon>Coleoptera</taxon>
        <taxon>Polyphaga</taxon>
        <taxon>Cucujiformia</taxon>
        <taxon>Chrysomeloidea</taxon>
        <taxon>Chrysomelidae</taxon>
        <taxon>Bruchinae</taxon>
        <taxon>Bruchini</taxon>
        <taxon>Acanthoscelides</taxon>
    </lineage>
</organism>
<proteinExistence type="predicted"/>
<dbReference type="PANTHER" id="PTHR33776:SF4">
    <property type="entry name" value="ENDONUCLEASE_EXONUCLEASE_PHOSPHATASE DOMAIN-CONTAINING PROTEIN"/>
    <property type="match status" value="1"/>
</dbReference>